<dbReference type="GO" id="GO:0004018">
    <property type="term" value="F:N6-(1,2-dicarboxyethyl)AMP AMP-lyase (fumarate-forming) activity"/>
    <property type="evidence" value="ECO:0007669"/>
    <property type="project" value="InterPro"/>
</dbReference>
<dbReference type="STRING" id="1798375.A2773_00335"/>
<evidence type="ECO:0000313" key="8">
    <source>
        <dbReference type="Proteomes" id="UP000177383"/>
    </source>
</evidence>
<evidence type="ECO:0000256" key="3">
    <source>
        <dbReference type="ARBA" id="ARBA00022755"/>
    </source>
</evidence>
<dbReference type="InterPro" id="IPR024083">
    <property type="entry name" value="Fumarase/histidase_N"/>
</dbReference>
<keyword evidence="7" id="KW-0456">Lyase</keyword>
<evidence type="ECO:0000256" key="4">
    <source>
        <dbReference type="ARBA" id="ARBA00025012"/>
    </source>
</evidence>
<dbReference type="InterPro" id="IPR000362">
    <property type="entry name" value="Fumarate_lyase_fam"/>
</dbReference>
<protein>
    <submittedName>
        <fullName evidence="7">Adenylosuccinate lyase</fullName>
    </submittedName>
</protein>
<dbReference type="InterPro" id="IPR020557">
    <property type="entry name" value="Fumarate_lyase_CS"/>
</dbReference>
<feature type="domain" description="Adenylosuccinate lyase PurB C-terminal" evidence="6">
    <location>
        <begin position="328"/>
        <end position="441"/>
    </location>
</feature>
<dbReference type="GO" id="GO:0006188">
    <property type="term" value="P:IMP biosynthetic process"/>
    <property type="evidence" value="ECO:0007669"/>
    <property type="project" value="InterPro"/>
</dbReference>
<proteinExistence type="predicted"/>
<comment type="function">
    <text evidence="4">Catalyzes two reactions in de novo purine nucleotide biosynthesis. Catalyzes the breakdown of 5-aminoimidazole- (N-succinylocarboxamide) ribotide (SAICAR or 2-[5-amino-1-(5-phospho-beta-D-ribosyl)imidazole-4-carboxamido]succinate) to 5-aminoimidazole-4-carboxamide ribotide (AICAR or 5-amino-1-(5-phospho-beta-D-ribosyl)imidazole-4-carboxamide) and fumarate, and of adenylosuccinate (ADS or N(6)-(1,2-dicarboxyethyl)-AMP) to adenosine monophosphate (AMP) and fumarate.</text>
</comment>
<gene>
    <name evidence="7" type="ORF">A2773_00335</name>
</gene>
<dbReference type="Pfam" id="PF08328">
    <property type="entry name" value="ASL_C"/>
    <property type="match status" value="1"/>
</dbReference>
<comment type="pathway">
    <text evidence="1">Purine metabolism; IMP biosynthesis via de novo pathway; 5-amino-1-(5-phospho-D-ribosyl)imidazole-4-carboxamide from 5-amino-1-(5-phospho-D-ribosyl)imidazole-4-carboxylate: step 2/2.</text>
</comment>
<reference evidence="7 8" key="1">
    <citation type="journal article" date="2016" name="Nat. Commun.">
        <title>Thousands of microbial genomes shed light on interconnected biogeochemical processes in an aquifer system.</title>
        <authorList>
            <person name="Anantharaman K."/>
            <person name="Brown C.T."/>
            <person name="Hug L.A."/>
            <person name="Sharon I."/>
            <person name="Castelle C.J."/>
            <person name="Probst A.J."/>
            <person name="Thomas B.C."/>
            <person name="Singh A."/>
            <person name="Wilkins M.J."/>
            <person name="Karaoz U."/>
            <person name="Brodie E.L."/>
            <person name="Williams K.H."/>
            <person name="Hubbard S.S."/>
            <person name="Banfield J.F."/>
        </authorList>
    </citation>
    <scope>NUCLEOTIDE SEQUENCE [LARGE SCALE GENOMIC DNA]</scope>
</reference>
<name>A0A1F5ZLR7_9BACT</name>
<dbReference type="PRINTS" id="PR00149">
    <property type="entry name" value="FUMRATELYASE"/>
</dbReference>
<comment type="caution">
    <text evidence="7">The sequence shown here is derived from an EMBL/GenBank/DDBJ whole genome shotgun (WGS) entry which is preliminary data.</text>
</comment>
<dbReference type="AlphaFoldDB" id="A0A1F5ZLR7"/>
<accession>A0A1F5ZLR7</accession>
<dbReference type="Proteomes" id="UP000177383">
    <property type="component" value="Unassembled WGS sequence"/>
</dbReference>
<organism evidence="7 8">
    <name type="scientific">Candidatus Gottesmanbacteria bacterium RIFCSPHIGHO2_01_FULL_39_10</name>
    <dbReference type="NCBI Taxonomy" id="1798375"/>
    <lineage>
        <taxon>Bacteria</taxon>
        <taxon>Candidatus Gottesmaniibacteriota</taxon>
    </lineage>
</organism>
<dbReference type="InterPro" id="IPR013539">
    <property type="entry name" value="PurB_C"/>
</dbReference>
<dbReference type="NCBIfam" id="NF006764">
    <property type="entry name" value="PRK09285.1"/>
    <property type="match status" value="1"/>
</dbReference>
<dbReference type="PANTHER" id="PTHR43411">
    <property type="entry name" value="ADENYLOSUCCINATE LYASE"/>
    <property type="match status" value="1"/>
</dbReference>
<dbReference type="Gene3D" id="1.10.275.10">
    <property type="entry name" value="Fumarase/aspartase (N-terminal domain)"/>
    <property type="match status" value="1"/>
</dbReference>
<evidence type="ECO:0000259" key="6">
    <source>
        <dbReference type="Pfam" id="PF08328"/>
    </source>
</evidence>
<evidence type="ECO:0000256" key="2">
    <source>
        <dbReference type="ARBA" id="ARBA00004734"/>
    </source>
</evidence>
<dbReference type="Gene3D" id="1.10.40.30">
    <property type="entry name" value="Fumarase/aspartase (C-terminal domain)"/>
    <property type="match status" value="1"/>
</dbReference>
<dbReference type="Gene3D" id="1.20.200.10">
    <property type="entry name" value="Fumarase/aspartase (Central domain)"/>
    <property type="match status" value="1"/>
</dbReference>
<dbReference type="PROSITE" id="PS00163">
    <property type="entry name" value="FUMARATE_LYASES"/>
    <property type="match status" value="1"/>
</dbReference>
<dbReference type="Pfam" id="PF00206">
    <property type="entry name" value="Lyase_1"/>
    <property type="match status" value="1"/>
</dbReference>
<comment type="pathway">
    <text evidence="2">Purine metabolism; AMP biosynthesis via de novo pathway; AMP from IMP: step 2/2.</text>
</comment>
<dbReference type="SUPFAM" id="SSF48557">
    <property type="entry name" value="L-aspartase-like"/>
    <property type="match status" value="1"/>
</dbReference>
<evidence type="ECO:0000259" key="5">
    <source>
        <dbReference type="Pfam" id="PF00206"/>
    </source>
</evidence>
<dbReference type="EMBL" id="MFJE01000063">
    <property type="protein sequence ID" value="OGG13042.1"/>
    <property type="molecule type" value="Genomic_DNA"/>
</dbReference>
<dbReference type="PANTHER" id="PTHR43411:SF1">
    <property type="entry name" value="ADENYLOSUCCINATE LYASE"/>
    <property type="match status" value="1"/>
</dbReference>
<evidence type="ECO:0000313" key="7">
    <source>
        <dbReference type="EMBL" id="OGG13042.1"/>
    </source>
</evidence>
<feature type="domain" description="Fumarate lyase N-terminal" evidence="5">
    <location>
        <begin position="19"/>
        <end position="309"/>
    </location>
</feature>
<dbReference type="InterPro" id="IPR047136">
    <property type="entry name" value="PurB_bact"/>
</dbReference>
<dbReference type="InterPro" id="IPR022761">
    <property type="entry name" value="Fumarate_lyase_N"/>
</dbReference>
<sequence length="457" mass="53457">MDEQRLKAISLLDGRNWDKVKVISDYFSEYALIKYRIRVEVSYLIFLSQKTKLLRKLTPKEISLLNSIWQEFTIENGTRVKEIEKKINHDVKAVEYLLREKLEKTSMKDILEFIHFGLTSYDVNIPAYALMLKEYRQDVTLPTLNNLTRSLKLIINETKSMHMLARTHGQPALPTTMGKEIAVFYHRLEKEIYILKKIKIEGKLTGAVGNFNSFYFIDPGFNWLQFSKSFILSLDLSPNLITTQILPYDSWIQLFDSIKRINNILLGLATDIWWYISFEYFIQKKKENEVGSSTMSHKINPITFENAEGNLGLANSMFEFFCRKLSYSRLQRDLSDSTVKRDFGLAFGFSLLAWDSLLSGLERIRPNPHKMKEDLDKHWEIFSEGIQTYLRFKGYNNAYEILKEKTRGKVLNKVEIHKLVDNLPIKDEDKKKLKIQDLSEYSGLAEKLTDLTLNVLH</sequence>
<dbReference type="InterPro" id="IPR008948">
    <property type="entry name" value="L-Aspartase-like"/>
</dbReference>
<evidence type="ECO:0000256" key="1">
    <source>
        <dbReference type="ARBA" id="ARBA00004706"/>
    </source>
</evidence>
<keyword evidence="3" id="KW-0658">Purine biosynthesis</keyword>